<dbReference type="AlphaFoldDB" id="Q82X59"/>
<dbReference type="OrthoDB" id="9800643at2"/>
<keyword evidence="2 4" id="KW-0808">Transferase</keyword>
<evidence type="ECO:0000256" key="3">
    <source>
        <dbReference type="ARBA" id="ARBA00022691"/>
    </source>
</evidence>
<dbReference type="PROSITE" id="PS00092">
    <property type="entry name" value="N6_MTASE"/>
    <property type="match status" value="1"/>
</dbReference>
<dbReference type="PIRSF" id="PIRSF037167">
    <property type="entry name" value="Mtase_YfcB_prd"/>
    <property type="match status" value="1"/>
</dbReference>
<dbReference type="GO" id="GO:0036009">
    <property type="term" value="F:protein-glutamine N-methyltransferase activity"/>
    <property type="evidence" value="ECO:0007669"/>
    <property type="project" value="UniProtKB-UniRule"/>
</dbReference>
<dbReference type="EC" id="2.1.1.298" evidence="4"/>
<dbReference type="GO" id="GO:0005829">
    <property type="term" value="C:cytosol"/>
    <property type="evidence" value="ECO:0007669"/>
    <property type="project" value="TreeGrafter"/>
</dbReference>
<evidence type="ECO:0000313" key="6">
    <source>
        <dbReference type="EMBL" id="CAD84347.1"/>
    </source>
</evidence>
<dbReference type="GeneID" id="87103644"/>
<dbReference type="EMBL" id="AL954747">
    <property type="protein sequence ID" value="CAD84347.1"/>
    <property type="molecule type" value="Genomic_DNA"/>
</dbReference>
<feature type="domain" description="Methyltransferase small" evidence="5">
    <location>
        <begin position="144"/>
        <end position="226"/>
    </location>
</feature>
<dbReference type="CDD" id="cd02440">
    <property type="entry name" value="AdoMet_MTases"/>
    <property type="match status" value="1"/>
</dbReference>
<dbReference type="Proteomes" id="UP000001416">
    <property type="component" value="Chromosome"/>
</dbReference>
<dbReference type="SUPFAM" id="SSF53335">
    <property type="entry name" value="S-adenosyl-L-methionine-dependent methyltransferases"/>
    <property type="match status" value="1"/>
</dbReference>
<dbReference type="PANTHER" id="PTHR47806:SF1">
    <property type="entry name" value="RIBOSOMAL PROTEIN UL3 GLUTAMINE METHYLTRANSFERASE"/>
    <property type="match status" value="1"/>
</dbReference>
<dbReference type="RefSeq" id="WP_011111071.1">
    <property type="nucleotide sequence ID" value="NC_004757.1"/>
</dbReference>
<dbReference type="PANTHER" id="PTHR47806">
    <property type="entry name" value="50S RIBOSOMAL PROTEIN L3 GLUTAMINE METHYLTRANSFERASE"/>
    <property type="match status" value="1"/>
</dbReference>
<dbReference type="HOGENOM" id="CLU_018398_5_1_4"/>
<evidence type="ECO:0000256" key="2">
    <source>
        <dbReference type="ARBA" id="ARBA00022679"/>
    </source>
</evidence>
<gene>
    <name evidence="4" type="primary">prmB</name>
    <name evidence="6" type="ordered locus">NE0436</name>
</gene>
<dbReference type="InterPro" id="IPR007848">
    <property type="entry name" value="Small_mtfrase_dom"/>
</dbReference>
<dbReference type="GO" id="GO:0003676">
    <property type="term" value="F:nucleic acid binding"/>
    <property type="evidence" value="ECO:0007669"/>
    <property type="project" value="InterPro"/>
</dbReference>
<dbReference type="NCBIfam" id="TIGR03533">
    <property type="entry name" value="L3_gln_methyl"/>
    <property type="match status" value="1"/>
</dbReference>
<comment type="catalytic activity">
    <reaction evidence="4">
        <text>L-glutaminyl-[ribosomal protein uL3] + S-adenosyl-L-methionine = N(5)-methyl-L-glutaminyl-[ribosomal protein uL3] + S-adenosyl-L-homocysteine + H(+)</text>
        <dbReference type="Rhea" id="RHEA:45020"/>
        <dbReference type="Rhea" id="RHEA-COMP:11063"/>
        <dbReference type="Rhea" id="RHEA-COMP:11064"/>
        <dbReference type="ChEBI" id="CHEBI:15378"/>
        <dbReference type="ChEBI" id="CHEBI:30011"/>
        <dbReference type="ChEBI" id="CHEBI:57856"/>
        <dbReference type="ChEBI" id="CHEBI:59789"/>
        <dbReference type="ChEBI" id="CHEBI:61891"/>
        <dbReference type="EC" id="2.1.1.298"/>
    </reaction>
</comment>
<evidence type="ECO:0000256" key="1">
    <source>
        <dbReference type="ARBA" id="ARBA00022603"/>
    </source>
</evidence>
<dbReference type="HAMAP" id="MF_02125">
    <property type="entry name" value="L3_methyltr_PrmB"/>
    <property type="match status" value="1"/>
</dbReference>
<dbReference type="eggNOG" id="COG2890">
    <property type="taxonomic scope" value="Bacteria"/>
</dbReference>
<reference evidence="6 7" key="1">
    <citation type="journal article" date="2003" name="J. Bacteriol.">
        <title>Complete genome sequence of the ammonia-oxidizing bacterium and obligate chemolithoautotroph Nitrosomonas europaea.</title>
        <authorList>
            <person name="Chain P."/>
            <person name="Lamerdin J."/>
            <person name="Larimer F."/>
            <person name="Regala W."/>
            <person name="Land M."/>
            <person name="Hauser L."/>
            <person name="Hooper A."/>
            <person name="Klotz M."/>
            <person name="Norton J."/>
            <person name="Sayavedra-Soto L."/>
            <person name="Arciero D."/>
            <person name="Hommes N."/>
            <person name="Whittaker M."/>
            <person name="Arp D."/>
        </authorList>
    </citation>
    <scope>NUCLEOTIDE SEQUENCE [LARGE SCALE GENOMIC DNA]</scope>
    <source>
        <strain evidence="7">ATCC 19718 / CIP 103999 / KCTC 2705 / NBRC 14298</strain>
    </source>
</reference>
<accession>Q82X59</accession>
<keyword evidence="3 4" id="KW-0949">S-adenosyl-L-methionine</keyword>
<comment type="function">
    <text evidence="4">Methylates ribosomal protein uL3 on a specific glutamine residue.</text>
</comment>
<keyword evidence="1 4" id="KW-0489">Methyltransferase</keyword>
<dbReference type="NCBIfam" id="TIGR03534">
    <property type="entry name" value="RF_mod_PrmC"/>
    <property type="match status" value="1"/>
</dbReference>
<protein>
    <recommendedName>
        <fullName evidence="4">Ribosomal protein uL3 glutamine methyltransferase</fullName>
        <shortName evidence="4">uL3 MTase</shortName>
        <ecNumber evidence="4">2.1.1.298</ecNumber>
    </recommendedName>
    <alternativeName>
        <fullName evidence="4">N5-glutamine methyltransferase PrmB</fullName>
    </alternativeName>
</protein>
<name>Q82X59_NITEU</name>
<dbReference type="NCBIfam" id="TIGR00536">
    <property type="entry name" value="hemK_fam"/>
    <property type="match status" value="1"/>
</dbReference>
<dbReference type="InterPro" id="IPR017127">
    <property type="entry name" value="Ribosome_uL3_MTase"/>
</dbReference>
<dbReference type="InterPro" id="IPR002052">
    <property type="entry name" value="DNA_methylase_N6_adenine_CS"/>
</dbReference>
<dbReference type="GO" id="GO:0032259">
    <property type="term" value="P:methylation"/>
    <property type="evidence" value="ECO:0007669"/>
    <property type="project" value="UniProtKB-KW"/>
</dbReference>
<dbReference type="KEGG" id="neu:NE0436"/>
<dbReference type="STRING" id="228410.NE0436"/>
<evidence type="ECO:0000259" key="5">
    <source>
        <dbReference type="Pfam" id="PF05175"/>
    </source>
</evidence>
<comment type="similarity">
    <text evidence="4">Belongs to the protein N5-glutamine methyltransferase family. PrmB subfamily.</text>
</comment>
<dbReference type="Pfam" id="PF05175">
    <property type="entry name" value="MTS"/>
    <property type="match status" value="1"/>
</dbReference>
<evidence type="ECO:0000313" key="7">
    <source>
        <dbReference type="Proteomes" id="UP000001416"/>
    </source>
</evidence>
<evidence type="ECO:0000256" key="4">
    <source>
        <dbReference type="HAMAP-Rule" id="MF_02125"/>
    </source>
</evidence>
<dbReference type="PhylomeDB" id="Q82X59"/>
<proteinExistence type="inferred from homology"/>
<organism evidence="6 7">
    <name type="scientific">Nitrosomonas europaea (strain ATCC 19718 / CIP 103999 / KCTC 2705 / NBRC 14298)</name>
    <dbReference type="NCBI Taxonomy" id="228410"/>
    <lineage>
        <taxon>Bacteria</taxon>
        <taxon>Pseudomonadati</taxon>
        <taxon>Pseudomonadota</taxon>
        <taxon>Betaproteobacteria</taxon>
        <taxon>Nitrosomonadales</taxon>
        <taxon>Nitrosomonadaceae</taxon>
        <taxon>Nitrosomonas</taxon>
    </lineage>
</organism>
<keyword evidence="7" id="KW-1185">Reference proteome</keyword>
<dbReference type="InterPro" id="IPR019874">
    <property type="entry name" value="RF_methyltr_PrmC"/>
</dbReference>
<dbReference type="Gene3D" id="1.10.8.10">
    <property type="entry name" value="DNA helicase RuvA subunit, C-terminal domain"/>
    <property type="match status" value="1"/>
</dbReference>
<dbReference type="Gene3D" id="3.40.50.150">
    <property type="entry name" value="Vaccinia Virus protein VP39"/>
    <property type="match status" value="1"/>
</dbReference>
<dbReference type="InterPro" id="IPR029063">
    <property type="entry name" value="SAM-dependent_MTases_sf"/>
</dbReference>
<dbReference type="InterPro" id="IPR004556">
    <property type="entry name" value="HemK-like"/>
</dbReference>
<sequence length="312" mass="35022">MNPTRQPNDTPGDTPIRQAAEELRTLRDLLRFTVSYFNRSDLFLGHGLPTAYDEAAYLILHTLHLSADQLEPFMDATLTRNERDQILRIIERRVNEKIPVAYLAHEAWLGDFNFYVDERVLIPRSFIAELLQDHLAPWVMDPYDIGTALDLCTGSGCLAILLAHAFEQAQIDAVDISSDALDVASINVRNYDLINRVGLIQSDLFAELQGKRYDLIISNPPYVNAASMAMLPEEYHHEPSVALAGGSDGLDIIRRIFKEAAHHLTEDGLLIMEIGHNQAEVERAFPQLPCTWLETSSGDQFVLMVRSGDLPA</sequence>